<comment type="caution">
    <text evidence="2">The sequence shown here is derived from an EMBL/GenBank/DDBJ whole genome shotgun (WGS) entry which is preliminary data.</text>
</comment>
<reference evidence="3" key="1">
    <citation type="journal article" date="2021" name="Microbiol. Resour. Announc.">
        <title>LGAAP: Leishmaniinae Genome Assembly and Annotation Pipeline.</title>
        <authorList>
            <person name="Almutairi H."/>
            <person name="Urbaniak M.D."/>
            <person name="Bates M.D."/>
            <person name="Jariyapan N."/>
            <person name="Kwakye-Nuako G."/>
            <person name="Thomaz-Soccol V."/>
            <person name="Al-Salem W.S."/>
            <person name="Dillon R.J."/>
            <person name="Bates P.A."/>
            <person name="Gatherer D."/>
        </authorList>
    </citation>
    <scope>NUCLEOTIDE SEQUENCE [LARGE SCALE GENOMIC DNA]</scope>
</reference>
<feature type="compositionally biased region" description="Acidic residues" evidence="1">
    <location>
        <begin position="378"/>
        <end position="400"/>
    </location>
</feature>
<proteinExistence type="predicted"/>
<organism evidence="2 3">
    <name type="scientific">Leishmania orientalis</name>
    <dbReference type="NCBI Taxonomy" id="2249476"/>
    <lineage>
        <taxon>Eukaryota</taxon>
        <taxon>Discoba</taxon>
        <taxon>Euglenozoa</taxon>
        <taxon>Kinetoplastea</taxon>
        <taxon>Metakinetoplastina</taxon>
        <taxon>Trypanosomatida</taxon>
        <taxon>Trypanosomatidae</taxon>
        <taxon>Leishmaniinae</taxon>
        <taxon>Leishmania</taxon>
    </lineage>
</organism>
<evidence type="ECO:0000313" key="2">
    <source>
        <dbReference type="EMBL" id="KAG5484909.1"/>
    </source>
</evidence>
<accession>A0A836KRM0</accession>
<feature type="compositionally biased region" description="Basic and acidic residues" evidence="1">
    <location>
        <begin position="455"/>
        <end position="477"/>
    </location>
</feature>
<evidence type="ECO:0000313" key="3">
    <source>
        <dbReference type="Proteomes" id="UP000674143"/>
    </source>
</evidence>
<feature type="region of interest" description="Disordered" evidence="1">
    <location>
        <begin position="371"/>
        <end position="408"/>
    </location>
</feature>
<evidence type="ECO:0000256" key="1">
    <source>
        <dbReference type="SAM" id="MobiDB-lite"/>
    </source>
</evidence>
<reference evidence="3" key="2">
    <citation type="journal article" date="2021" name="Sci. Data">
        <title>Chromosome-scale genome sequencing, assembly and annotation of six genomes from subfamily Leishmaniinae.</title>
        <authorList>
            <person name="Almutairi H."/>
            <person name="Urbaniak M.D."/>
            <person name="Bates M.D."/>
            <person name="Jariyapan N."/>
            <person name="Kwakye-Nuako G."/>
            <person name="Thomaz Soccol V."/>
            <person name="Al-Salem W.S."/>
            <person name="Dillon R.J."/>
            <person name="Bates P.A."/>
            <person name="Gatherer D."/>
        </authorList>
    </citation>
    <scope>NUCLEOTIDE SEQUENCE [LARGE SCALE GENOMIC DNA]</scope>
</reference>
<dbReference type="KEGG" id="loi:92363495"/>
<dbReference type="Proteomes" id="UP000674143">
    <property type="component" value="Unassembled WGS sequence"/>
</dbReference>
<gene>
    <name evidence="2" type="ORF">LSCM4_07682</name>
</gene>
<protein>
    <submittedName>
        <fullName evidence="2">Uncharacterized protein</fullName>
    </submittedName>
</protein>
<dbReference type="AlphaFoldDB" id="A0A836KRM0"/>
<feature type="region of interest" description="Disordered" evidence="1">
    <location>
        <begin position="1"/>
        <end position="58"/>
    </location>
</feature>
<dbReference type="GeneID" id="92363495"/>
<feature type="region of interest" description="Disordered" evidence="1">
    <location>
        <begin position="420"/>
        <end position="504"/>
    </location>
</feature>
<keyword evidence="3" id="KW-1185">Reference proteome</keyword>
<dbReference type="RefSeq" id="XP_067065021.1">
    <property type="nucleotide sequence ID" value="XM_067209561.1"/>
</dbReference>
<feature type="compositionally biased region" description="Basic and acidic residues" evidence="1">
    <location>
        <begin position="423"/>
        <end position="438"/>
    </location>
</feature>
<dbReference type="EMBL" id="JAFHLR010000012">
    <property type="protein sequence ID" value="KAG5484909.1"/>
    <property type="molecule type" value="Genomic_DNA"/>
</dbReference>
<name>A0A836KRM0_9TRYP</name>
<sequence>MTSVDRCPGDHLTDTAVQSSPPPHQWCISPRQSPSPPCMNYKHQPSRSARDRSRTSGSDEAAFIPRLGASHDLPSSVTQFLSLSSASGSVAAKELRRQLLVLRDYCVGLGNKIKGKELLSQGGRYVSRKVEATADFNSCLGVIFATSLVFAGGTEDDAKDTLRSILEKLKAAQDSGDERVFRAAIVEVVNRILLCTPLKPPARDAAREEAQENDRRKKRRIAERQLKDECLDFLTVEDGIPLLLEGVWKRWLNYFEEGYIRYVESLLVDQQRAVEAAAVAASEADCEDEADHNGNAAPVAAVPAIATVPLFAGWQSYWKSTTSAYAQFCYLLLAIFFVRTKDFSLNYLARVTKLVHYYTYQLESEEGDPIAVKVGDADVSDDESEEEGEEWAQPEEEEECSLPMPEYDSGVTRRTLMSVSLSAERERSPVGESHEVPGKPRRRWHKCFTTEELPEELRPSADAVKEEKAAAARDTQEHAQVPAVRHTDKMELLDVSVSRQRERE</sequence>